<evidence type="ECO:0000256" key="4">
    <source>
        <dbReference type="ARBA" id="ARBA00023110"/>
    </source>
</evidence>
<organism evidence="10 11">
    <name type="scientific">Staphylococcus muscae</name>
    <dbReference type="NCBI Taxonomy" id="1294"/>
    <lineage>
        <taxon>Bacteria</taxon>
        <taxon>Bacillati</taxon>
        <taxon>Bacillota</taxon>
        <taxon>Bacilli</taxon>
        <taxon>Bacillales</taxon>
        <taxon>Staphylococcaceae</taxon>
        <taxon>Staphylococcus</taxon>
    </lineage>
</organism>
<dbReference type="InterPro" id="IPR050245">
    <property type="entry name" value="PrsA_foldase"/>
</dbReference>
<proteinExistence type="predicted"/>
<dbReference type="PANTHER" id="PTHR47245">
    <property type="entry name" value="PEPTIDYLPROLYL ISOMERASE"/>
    <property type="match status" value="1"/>
</dbReference>
<dbReference type="SUPFAM" id="SSF109998">
    <property type="entry name" value="Triger factor/SurA peptide-binding domain-like"/>
    <property type="match status" value="1"/>
</dbReference>
<evidence type="ECO:0000256" key="1">
    <source>
        <dbReference type="ARBA" id="ARBA00000971"/>
    </source>
</evidence>
<evidence type="ECO:0000313" key="11">
    <source>
        <dbReference type="Proteomes" id="UP000243706"/>
    </source>
</evidence>
<accession>A0A240C790</accession>
<evidence type="ECO:0000256" key="3">
    <source>
        <dbReference type="ARBA" id="ARBA00022729"/>
    </source>
</evidence>
<sequence length="322" mass="36309">MMKKGLQKLIIPLSASALLLGACGNSAPSSKDETLISSKAGDVKVEDVLEDIGSNQIASSSFKILLGKILEDKYADKVDEKQLEKDLDQQIEKYGGKERVESLLKQQKLTMDEYKEQRKLVEYQKQLLNEKVEMSDKEIKEKTKKASHILIKVKKNDDDKEGLSDKEAKKKINDIKSQLDKDPKSFDKIAKDESMDSSSENNGSLGYVIKGQMVKPFEKALFKLKDNEISDVVKTDYGYHIIRADKPSDFDKEKSKLKSKLIQNKIQEEPKILTDAYKSLLDEYNVDYKDRDIKNAIEDSILNPEALQKAAQGNQNGQGLGV</sequence>
<keyword evidence="5 6" id="KW-0413">Isomerase</keyword>
<dbReference type="InterPro" id="IPR027304">
    <property type="entry name" value="Trigger_fact/SurA_dom_sf"/>
</dbReference>
<name>A0A240C790_9STAP</name>
<reference evidence="10 11" key="1">
    <citation type="submission" date="2017-06" db="EMBL/GenBank/DDBJ databases">
        <authorList>
            <consortium name="Pathogen Informatics"/>
        </authorList>
    </citation>
    <scope>NUCLEOTIDE SEQUENCE [LARGE SCALE GENOMIC DNA]</scope>
    <source>
        <strain evidence="10 11">NCTC13833</strain>
    </source>
</reference>
<dbReference type="PROSITE" id="PS51257">
    <property type="entry name" value="PROKAR_LIPOPROTEIN"/>
    <property type="match status" value="1"/>
</dbReference>
<keyword evidence="3 8" id="KW-0732">Signal</keyword>
<protein>
    <recommendedName>
        <fullName evidence="2">peptidylprolyl isomerase</fullName>
        <ecNumber evidence="2">5.2.1.8</ecNumber>
    </recommendedName>
</protein>
<feature type="coiled-coil region" evidence="7">
    <location>
        <begin position="97"/>
        <end position="145"/>
    </location>
</feature>
<feature type="chain" id="PRO_5012037519" description="peptidylprolyl isomerase" evidence="8">
    <location>
        <begin position="28"/>
        <end position="322"/>
    </location>
</feature>
<feature type="domain" description="PpiC" evidence="9">
    <location>
        <begin position="141"/>
        <end position="246"/>
    </location>
</feature>
<dbReference type="Pfam" id="PF00639">
    <property type="entry name" value="Rotamase"/>
    <property type="match status" value="1"/>
</dbReference>
<evidence type="ECO:0000256" key="5">
    <source>
        <dbReference type="ARBA" id="ARBA00023235"/>
    </source>
</evidence>
<dbReference type="PROSITE" id="PS50198">
    <property type="entry name" value="PPIC_PPIASE_2"/>
    <property type="match status" value="1"/>
</dbReference>
<keyword evidence="7" id="KW-0175">Coiled coil</keyword>
<evidence type="ECO:0000256" key="7">
    <source>
        <dbReference type="SAM" id="Coils"/>
    </source>
</evidence>
<dbReference type="AlphaFoldDB" id="A0A240C790"/>
<evidence type="ECO:0000256" key="8">
    <source>
        <dbReference type="SAM" id="SignalP"/>
    </source>
</evidence>
<dbReference type="SUPFAM" id="SSF54534">
    <property type="entry name" value="FKBP-like"/>
    <property type="match status" value="1"/>
</dbReference>
<evidence type="ECO:0000313" key="10">
    <source>
        <dbReference type="EMBL" id="SNW03056.1"/>
    </source>
</evidence>
<keyword evidence="4 6" id="KW-0697">Rotamase</keyword>
<evidence type="ECO:0000259" key="9">
    <source>
        <dbReference type="PROSITE" id="PS50198"/>
    </source>
</evidence>
<evidence type="ECO:0000256" key="6">
    <source>
        <dbReference type="PROSITE-ProRule" id="PRU00278"/>
    </source>
</evidence>
<dbReference type="Proteomes" id="UP000243706">
    <property type="component" value="Chromosome 1"/>
</dbReference>
<dbReference type="Gene3D" id="3.10.50.40">
    <property type="match status" value="1"/>
</dbReference>
<feature type="signal peptide" evidence="8">
    <location>
        <begin position="1"/>
        <end position="27"/>
    </location>
</feature>
<gene>
    <name evidence="10" type="primary">prsA</name>
    <name evidence="10" type="ORF">SAMEA4412661_01405</name>
</gene>
<dbReference type="InterPro" id="IPR000297">
    <property type="entry name" value="PPIase_PpiC"/>
</dbReference>
<comment type="catalytic activity">
    <reaction evidence="1">
        <text>[protein]-peptidylproline (omega=180) = [protein]-peptidylproline (omega=0)</text>
        <dbReference type="Rhea" id="RHEA:16237"/>
        <dbReference type="Rhea" id="RHEA-COMP:10747"/>
        <dbReference type="Rhea" id="RHEA-COMP:10748"/>
        <dbReference type="ChEBI" id="CHEBI:83833"/>
        <dbReference type="ChEBI" id="CHEBI:83834"/>
        <dbReference type="EC" id="5.2.1.8"/>
    </reaction>
</comment>
<dbReference type="InterPro" id="IPR046357">
    <property type="entry name" value="PPIase_dom_sf"/>
</dbReference>
<dbReference type="GO" id="GO:0003755">
    <property type="term" value="F:peptidyl-prolyl cis-trans isomerase activity"/>
    <property type="evidence" value="ECO:0007669"/>
    <property type="project" value="UniProtKB-KW"/>
</dbReference>
<evidence type="ECO:0000256" key="2">
    <source>
        <dbReference type="ARBA" id="ARBA00013194"/>
    </source>
</evidence>
<dbReference type="PANTHER" id="PTHR47245:SF1">
    <property type="entry name" value="FOLDASE PROTEIN PRSA"/>
    <property type="match status" value="1"/>
</dbReference>
<dbReference type="EMBL" id="LT906464">
    <property type="protein sequence ID" value="SNW03056.1"/>
    <property type="molecule type" value="Genomic_DNA"/>
</dbReference>
<dbReference type="EC" id="5.2.1.8" evidence="2"/>